<dbReference type="EMBL" id="JAACJN010000309">
    <property type="protein sequence ID" value="KAF5349368.1"/>
    <property type="molecule type" value="Genomic_DNA"/>
</dbReference>
<reference evidence="1 2" key="1">
    <citation type="journal article" date="2020" name="ISME J.">
        <title>Uncovering the hidden diversity of litter-decomposition mechanisms in mushroom-forming fungi.</title>
        <authorList>
            <person name="Floudas D."/>
            <person name="Bentzer J."/>
            <person name="Ahren D."/>
            <person name="Johansson T."/>
            <person name="Persson P."/>
            <person name="Tunlid A."/>
        </authorList>
    </citation>
    <scope>NUCLEOTIDE SEQUENCE [LARGE SCALE GENOMIC DNA]</scope>
    <source>
        <strain evidence="1 2">CBS 406.79</strain>
    </source>
</reference>
<dbReference type="Proteomes" id="UP000518752">
    <property type="component" value="Unassembled WGS sequence"/>
</dbReference>
<organism evidence="1 2">
    <name type="scientific">Collybiopsis confluens</name>
    <dbReference type="NCBI Taxonomy" id="2823264"/>
    <lineage>
        <taxon>Eukaryota</taxon>
        <taxon>Fungi</taxon>
        <taxon>Dikarya</taxon>
        <taxon>Basidiomycota</taxon>
        <taxon>Agaricomycotina</taxon>
        <taxon>Agaricomycetes</taxon>
        <taxon>Agaricomycetidae</taxon>
        <taxon>Agaricales</taxon>
        <taxon>Marasmiineae</taxon>
        <taxon>Omphalotaceae</taxon>
        <taxon>Collybiopsis</taxon>
    </lineage>
</organism>
<protein>
    <submittedName>
        <fullName evidence="1">Uncharacterized protein</fullName>
    </submittedName>
</protein>
<keyword evidence="2" id="KW-1185">Reference proteome</keyword>
<comment type="caution">
    <text evidence="1">The sequence shown here is derived from an EMBL/GenBank/DDBJ whole genome shotgun (WGS) entry which is preliminary data.</text>
</comment>
<evidence type="ECO:0000313" key="1">
    <source>
        <dbReference type="EMBL" id="KAF5349368.1"/>
    </source>
</evidence>
<gene>
    <name evidence="1" type="ORF">D9757_014222</name>
</gene>
<sequence length="116" mass="12937">MNDDVDMFFPPDRHISLHGRDAFTRSVIDLATRLPPENANVSTSSVSSLTPEQRQLRRRGFSEAKNRLYKLLQDIGAPFEVITGAPILQGQQEAAHMVPSSADNPTLLHLEYAFGF</sequence>
<proteinExistence type="predicted"/>
<evidence type="ECO:0000313" key="2">
    <source>
        <dbReference type="Proteomes" id="UP000518752"/>
    </source>
</evidence>
<name>A0A8H5CXF5_9AGAR</name>
<accession>A0A8H5CXF5</accession>
<dbReference type="AlphaFoldDB" id="A0A8H5CXF5"/>